<gene>
    <name evidence="2" type="ORF">GA0070214_10352</name>
</gene>
<dbReference type="PANTHER" id="PTHR30543:SF21">
    <property type="entry name" value="NAD(P)H-DEPENDENT FMN REDUCTASE LOT6"/>
    <property type="match status" value="1"/>
</dbReference>
<dbReference type="Pfam" id="PF03358">
    <property type="entry name" value="FMN_red"/>
    <property type="match status" value="1"/>
</dbReference>
<reference evidence="3" key="1">
    <citation type="submission" date="2016-06" db="EMBL/GenBank/DDBJ databases">
        <authorList>
            <person name="Varghese N."/>
            <person name="Submissions Spin"/>
        </authorList>
    </citation>
    <scope>NUCLEOTIDE SEQUENCE [LARGE SCALE GENOMIC DNA]</scope>
    <source>
        <strain evidence="3">DSM 45246</strain>
    </source>
</reference>
<dbReference type="InterPro" id="IPR005025">
    <property type="entry name" value="FMN_Rdtase-like_dom"/>
</dbReference>
<name>A0A1C4VZF9_9ACTN</name>
<evidence type="ECO:0000259" key="1">
    <source>
        <dbReference type="Pfam" id="PF03358"/>
    </source>
</evidence>
<dbReference type="AlphaFoldDB" id="A0A1C4VZF9"/>
<evidence type="ECO:0000313" key="2">
    <source>
        <dbReference type="EMBL" id="SCE89245.1"/>
    </source>
</evidence>
<organism evidence="2 3">
    <name type="scientific">Micromonospora chaiyaphumensis</name>
    <dbReference type="NCBI Taxonomy" id="307119"/>
    <lineage>
        <taxon>Bacteria</taxon>
        <taxon>Bacillati</taxon>
        <taxon>Actinomycetota</taxon>
        <taxon>Actinomycetes</taxon>
        <taxon>Micromonosporales</taxon>
        <taxon>Micromonosporaceae</taxon>
        <taxon>Micromonospora</taxon>
    </lineage>
</organism>
<dbReference type="InterPro" id="IPR050712">
    <property type="entry name" value="NAD(P)H-dep_reductase"/>
</dbReference>
<dbReference type="EMBL" id="FMCS01000003">
    <property type="protein sequence ID" value="SCE89245.1"/>
    <property type="molecule type" value="Genomic_DNA"/>
</dbReference>
<accession>A0A1C4VZF9</accession>
<dbReference type="Gene3D" id="3.40.50.360">
    <property type="match status" value="1"/>
</dbReference>
<proteinExistence type="predicted"/>
<protein>
    <submittedName>
        <fullName evidence="2">NAD(P)H-dependent FMN reductase</fullName>
    </submittedName>
</protein>
<dbReference type="GO" id="GO:0005829">
    <property type="term" value="C:cytosol"/>
    <property type="evidence" value="ECO:0007669"/>
    <property type="project" value="TreeGrafter"/>
</dbReference>
<evidence type="ECO:0000313" key="3">
    <source>
        <dbReference type="Proteomes" id="UP000199629"/>
    </source>
</evidence>
<dbReference type="InterPro" id="IPR029039">
    <property type="entry name" value="Flavoprotein-like_sf"/>
</dbReference>
<dbReference type="PANTHER" id="PTHR30543">
    <property type="entry name" value="CHROMATE REDUCTASE"/>
    <property type="match status" value="1"/>
</dbReference>
<dbReference type="Proteomes" id="UP000199629">
    <property type="component" value="Unassembled WGS sequence"/>
</dbReference>
<dbReference type="GO" id="GO:0016491">
    <property type="term" value="F:oxidoreductase activity"/>
    <property type="evidence" value="ECO:0007669"/>
    <property type="project" value="InterPro"/>
</dbReference>
<dbReference type="SUPFAM" id="SSF52218">
    <property type="entry name" value="Flavoproteins"/>
    <property type="match status" value="1"/>
</dbReference>
<dbReference type="GO" id="GO:0010181">
    <property type="term" value="F:FMN binding"/>
    <property type="evidence" value="ECO:0007669"/>
    <property type="project" value="TreeGrafter"/>
</dbReference>
<keyword evidence="3" id="KW-1185">Reference proteome</keyword>
<sequence length="193" mass="21467">MSSSRLRLAIVVGSIRAGRFGSVAARWLAGQAELRDDLQVDLIELAEARLPEVRLAEGDVTPQAVRDLSPWLAGADAFVVVVPEHNRSFPASLKNAVDWYREEWQAKPVGFLCYGGPAGGLRAAEQLRQVFAALGSATIRETVSLSHHRALFDAQGRPVEAEAVSQEARRMFDELVWWAEALRNHRQIRPYVR</sequence>
<feature type="domain" description="NADPH-dependent FMN reductase-like" evidence="1">
    <location>
        <begin position="7"/>
        <end position="147"/>
    </location>
</feature>